<evidence type="ECO:0000256" key="2">
    <source>
        <dbReference type="ARBA" id="ARBA00022518"/>
    </source>
</evidence>
<dbReference type="Gene3D" id="3.40.1310.10">
    <property type="match status" value="1"/>
</dbReference>
<comment type="function">
    <text evidence="16">ATP-dependent DNA helicase required for initiation of viral DNA replication. It forms a complex with the viral E2 protein. The E1-E2 complex binds to the replication origin which contains binding sites for both proteins.</text>
</comment>
<keyword evidence="7 15" id="KW-0378">Hydrolase</keyword>
<dbReference type="InterPro" id="IPR037102">
    <property type="entry name" value="Znf_lg_T-Ag_D1_dom_sf"/>
</dbReference>
<keyword evidence="15" id="KW-1017">Isopeptide bond</keyword>
<feature type="domain" description="SF3 helicase" evidence="17">
    <location>
        <begin position="387"/>
        <end position="551"/>
    </location>
</feature>
<dbReference type="Proteomes" id="UP000290658">
    <property type="component" value="Segment"/>
</dbReference>
<keyword evidence="4 15" id="KW-1048">Host nucleus</keyword>
<dbReference type="Pfam" id="PF00519">
    <property type="entry name" value="PPV_E1_C"/>
    <property type="match status" value="1"/>
</dbReference>
<comment type="PTM">
    <text evidence="15">Sumoylated.</text>
</comment>
<comment type="PTM">
    <text evidence="15">Phosphorylated.</text>
</comment>
<evidence type="ECO:0000256" key="5">
    <source>
        <dbReference type="ARBA" id="ARBA00022705"/>
    </source>
</evidence>
<dbReference type="GO" id="GO:0043138">
    <property type="term" value="F:3'-5' DNA helicase activity"/>
    <property type="evidence" value="ECO:0007669"/>
    <property type="project" value="UniProtKB-UniRule"/>
</dbReference>
<feature type="cross-link" description="Glycyl lysine isopeptide (Lys-Gly) (interchain with G-Cter in SUMO)" evidence="15">
    <location>
        <position position="508"/>
    </location>
</feature>
<dbReference type="Pfam" id="PF20450">
    <property type="entry name" value="PPV_E1_DBD"/>
    <property type="match status" value="1"/>
</dbReference>
<keyword evidence="11 15" id="KW-0413">Isomerase</keyword>
<dbReference type="EC" id="5.6.2.4" evidence="15 16"/>
<gene>
    <name evidence="15 18" type="primary">E1</name>
</gene>
<dbReference type="Gene3D" id="3.40.50.300">
    <property type="entry name" value="P-loop containing nucleotide triphosphate hydrolases"/>
    <property type="match status" value="1"/>
</dbReference>
<dbReference type="InterPro" id="IPR027417">
    <property type="entry name" value="P-loop_NTPase"/>
</dbReference>
<dbReference type="InterPro" id="IPR016393">
    <property type="entry name" value="Rep_E1_papillomaV"/>
</dbReference>
<keyword evidence="6 15" id="KW-0547">Nucleotide-binding</keyword>
<dbReference type="SUPFAM" id="SSF52540">
    <property type="entry name" value="P-loop containing nucleoside triphosphate hydrolases"/>
    <property type="match status" value="1"/>
</dbReference>
<keyword evidence="10 15" id="KW-0238">DNA-binding</keyword>
<keyword evidence="9 15" id="KW-0067">ATP-binding</keyword>
<dbReference type="InterPro" id="IPR046935">
    <property type="entry name" value="PPV_E1_DBD_sf"/>
</dbReference>
<comment type="subcellular location">
    <subcellularLocation>
        <location evidence="1 15">Host nucleus</location>
    </subcellularLocation>
</comment>
<accession>A0A2D2ALN1</accession>
<keyword evidence="8 15" id="KW-0347">Helicase</keyword>
<sequence>MGDATKGTLDNLKDWYFITEADCVDSMDTLSELFDADTEASNASNLIDDLDVVDEGNSLALFNEQVREECDKAITDLKRKFIASPERSVEELSPRLQAVQITPQRLSKRRLFRDSGIEDETPDINVQVEPLENTVAGNSDYANEVKLILQSSNARATLLYKFKEKFNVSFCELTRAFKSNRTCTHNWVVAAFAVAEELIEASKIILQQHCDFLQVIPADFAALYLLECKSTKSRETIVKLFSNILNAQECQLLCEPPKNRSVATALFFFKKSIANIGFKSGDFPQWIATLTMVDHQMASSETFQLSEMIQWCYDNNYLDEAAAAYNYALYAEENKNAEAFLKCNQQVKYVKDACAMARLYKRQEQRNMSMSKWIRKCCQDVGDPENDKWKEIVKLLKYQNINFLSFMISLKQLLKGVPKKSCIVIYGPSDTGKSYFCFALVKFLKGAIVSYMNKNSHFWITPLLEAKVGFLDDATQACWTFLDINMRNAFDGNLVSMDIKHKNLQQIKLPPMFMTTNVDVTKEPSYSYLVSRLSCFEFPNKLPVDNSGNPLYDISTETWAVFFRKFARQLELTEEEADGDAGNIDRPFCCTARSTVEPN</sequence>
<evidence type="ECO:0000256" key="10">
    <source>
        <dbReference type="ARBA" id="ARBA00023125"/>
    </source>
</evidence>
<dbReference type="InterPro" id="IPR001177">
    <property type="entry name" value="PPV_DNA_helicase_E1_C"/>
</dbReference>
<comment type="catalytic activity">
    <reaction evidence="12 15">
        <text>Couples ATP hydrolysis with the unwinding of duplex DNA by translocating in the 3'-5' direction.</text>
        <dbReference type="EC" id="5.6.2.4"/>
    </reaction>
</comment>
<evidence type="ECO:0000256" key="3">
    <source>
        <dbReference type="ARBA" id="ARBA00022553"/>
    </source>
</evidence>
<keyword evidence="15" id="KW-0832">Ubl conjugation</keyword>
<comment type="catalytic activity">
    <reaction evidence="13 15 16">
        <text>ATP + H2O = ADP + phosphate + H(+)</text>
        <dbReference type="Rhea" id="RHEA:13065"/>
        <dbReference type="ChEBI" id="CHEBI:15377"/>
        <dbReference type="ChEBI" id="CHEBI:15378"/>
        <dbReference type="ChEBI" id="CHEBI:30616"/>
        <dbReference type="ChEBI" id="CHEBI:43474"/>
        <dbReference type="ChEBI" id="CHEBI:456216"/>
        <dbReference type="EC" id="5.6.2.4"/>
    </reaction>
</comment>
<dbReference type="SUPFAM" id="SSF55464">
    <property type="entry name" value="Origin of replication-binding domain, RBD-like"/>
    <property type="match status" value="1"/>
</dbReference>
<evidence type="ECO:0000256" key="11">
    <source>
        <dbReference type="ARBA" id="ARBA00023235"/>
    </source>
</evidence>
<dbReference type="GO" id="GO:0042025">
    <property type="term" value="C:host cell nucleus"/>
    <property type="evidence" value="ECO:0007669"/>
    <property type="project" value="UniProtKB-SubCell"/>
</dbReference>
<dbReference type="GO" id="GO:0005524">
    <property type="term" value="F:ATP binding"/>
    <property type="evidence" value="ECO:0007669"/>
    <property type="project" value="UniProtKB-UniRule"/>
</dbReference>
<evidence type="ECO:0000256" key="15">
    <source>
        <dbReference type="HAMAP-Rule" id="MF_04000"/>
    </source>
</evidence>
<organism evidence="18">
    <name type="scientific">Gammapapillomavirus 12</name>
    <dbReference type="NCBI Taxonomy" id="1513257"/>
    <lineage>
        <taxon>Viruses</taxon>
        <taxon>Monodnaviria</taxon>
        <taxon>Shotokuvirae</taxon>
        <taxon>Cossaviricota</taxon>
        <taxon>Papovaviricetes</taxon>
        <taxon>Zurhausenvirales</taxon>
        <taxon>Papillomaviridae</taxon>
        <taxon>Firstpapillomavirinae</taxon>
        <taxon>Gammapapillomavirus</taxon>
    </lineage>
</organism>
<evidence type="ECO:0000259" key="17">
    <source>
        <dbReference type="PROSITE" id="PS51206"/>
    </source>
</evidence>
<feature type="modified residue" description="Phosphoserine; by host" evidence="15">
    <location>
        <position position="88"/>
    </location>
</feature>
<keyword evidence="3 15" id="KW-0597">Phosphoprotein</keyword>
<dbReference type="Pfam" id="PF00524">
    <property type="entry name" value="PPV_E1_N"/>
    <property type="match status" value="1"/>
</dbReference>
<dbReference type="Gene3D" id="1.10.10.510">
    <property type="entry name" value="Zinc finger, large T-antigen D1 domain"/>
    <property type="match status" value="1"/>
</dbReference>
<dbReference type="InterPro" id="IPR014000">
    <property type="entry name" value="PPV_DNA_helicase_E1_N"/>
</dbReference>
<feature type="short sequence motif" description="Nuclear localization signal" evidence="15">
    <location>
        <begin position="78"/>
        <end position="80"/>
    </location>
</feature>
<dbReference type="HAMAP" id="MF_04000">
    <property type="entry name" value="PPV_E1"/>
    <property type="match status" value="1"/>
</dbReference>
<evidence type="ECO:0000256" key="1">
    <source>
        <dbReference type="ARBA" id="ARBA00004147"/>
    </source>
</evidence>
<evidence type="ECO:0000256" key="7">
    <source>
        <dbReference type="ARBA" id="ARBA00022801"/>
    </source>
</evidence>
<dbReference type="InterPro" id="IPR046832">
    <property type="entry name" value="PPV_E1_DBD"/>
</dbReference>
<name>A0A2D2ALN1_9PAPI</name>
<dbReference type="GO" id="GO:0003677">
    <property type="term" value="F:DNA binding"/>
    <property type="evidence" value="ECO:0007669"/>
    <property type="project" value="UniProtKB-UniRule"/>
</dbReference>
<evidence type="ECO:0000256" key="4">
    <source>
        <dbReference type="ARBA" id="ARBA00022562"/>
    </source>
</evidence>
<evidence type="ECO:0000256" key="12">
    <source>
        <dbReference type="ARBA" id="ARBA00034617"/>
    </source>
</evidence>
<dbReference type="InterPro" id="IPR014015">
    <property type="entry name" value="Helicase_SF3_DNA-vir"/>
</dbReference>
<comment type="subunit">
    <text evidence="15">Can form hexamers. Interacts with E2 protein; this interaction increases E1 DNA binding specificity. Interacts with host DNA polymerase subunit POLA2. Interacts with host single stranded DNA-binding protein RPA1. Interacts with host TOP1; this interaction stimulates the enzymatic activity of TOP1.</text>
</comment>
<feature type="modified residue" description="Phosphoserine; by host" evidence="15">
    <location>
        <position position="93"/>
    </location>
</feature>
<dbReference type="GO" id="GO:0016887">
    <property type="term" value="F:ATP hydrolysis activity"/>
    <property type="evidence" value="ECO:0007669"/>
    <property type="project" value="RHEA"/>
</dbReference>
<evidence type="ECO:0000256" key="6">
    <source>
        <dbReference type="ARBA" id="ARBA00022741"/>
    </source>
</evidence>
<dbReference type="GO" id="GO:0006260">
    <property type="term" value="P:DNA replication"/>
    <property type="evidence" value="ECO:0007669"/>
    <property type="project" value="UniProtKB-UniRule"/>
</dbReference>
<feature type="binding site" evidence="15">
    <location>
        <begin position="427"/>
        <end position="434"/>
    </location>
    <ligand>
        <name>ATP</name>
        <dbReference type="ChEBI" id="CHEBI:30616"/>
    </ligand>
</feature>
<dbReference type="PIRSF" id="PIRSF003383">
    <property type="entry name" value="Rep_E1_papillomaV"/>
    <property type="match status" value="1"/>
</dbReference>
<comment type="similarity">
    <text evidence="15 16">Belongs to the papillomaviridae E1 protein family.</text>
</comment>
<comment type="function">
    <text evidence="14 15">ATP-dependent DNA 3'-5' helicase required for initiation of viral DNA replication. It forms a complex with the viral E2 protein. The E1-E2 complex binds to the replication origin which contains binding sites for both proteins. During the initial step, a dimer of E1 interacts with a dimer of protein E2 leading to a complex that binds the viral origin of replication with high specificity. Then, a second dimer of E1 displaces the E2 dimer in an ATP-dependent manner to form the E1 tetramer. Following this, two E1 monomers are added to each half of the site, which results in the formation of two E1 trimers on the viral ori. Subsequently, two hexamers will be created. The double hexamer acts as a bi-directional helicase machinery and unwinds the viral DNA and then recruits the host DNA polymerase to start replication.</text>
</comment>
<evidence type="ECO:0000313" key="18">
    <source>
        <dbReference type="EMBL" id="ATQ38368.1"/>
    </source>
</evidence>
<keyword evidence="2 15" id="KW-0244">Early protein</keyword>
<proteinExistence type="inferred from homology"/>
<protein>
    <recommendedName>
        <fullName evidence="15 16">Replication protein E1</fullName>
        <ecNumber evidence="15 16">5.6.2.4</ecNumber>
    </recommendedName>
    <alternativeName>
        <fullName evidence="15">ATP-dependent helicase E1</fullName>
    </alternativeName>
    <alternativeName>
        <fullName evidence="15">DNA 3'-5' helicase E1</fullName>
    </alternativeName>
</protein>
<reference evidence="18" key="1">
    <citation type="journal article" date="2018" name="MSphere">
        <title>Metagenomic Discovery of 83 New Human Papillomavirus Types in Patients with Immunodeficiency.</title>
        <authorList>
            <person name="Pastrana D.V."/>
            <person name="Peretti A."/>
            <person name="Welch N.L."/>
            <person name="Borgogna C."/>
            <person name="Olivero C."/>
            <person name="Badolato R."/>
            <person name="Notarangelo L.D."/>
            <person name="Gariglio M."/>
            <person name="FitzGerald P.C."/>
            <person name="McIntosh C.E."/>
            <person name="Reeves J."/>
            <person name="Starrett G.J."/>
            <person name="Bliskovsky V."/>
            <person name="Velez D."/>
            <person name="Brownell I."/>
            <person name="Yarchoan R."/>
            <person name="Wyvill K.M."/>
            <person name="Uldrick T.S."/>
            <person name="Maldarelli F."/>
            <person name="Lisco A."/>
            <person name="Sereti I."/>
            <person name="Gonzalez C.M."/>
            <person name="Androphy E.J."/>
            <person name="McBride A.A."/>
            <person name="Van Doorslaer K."/>
            <person name="Garcia F."/>
            <person name="Dvoretzky I."/>
            <person name="Liu J.S."/>
            <person name="Han J."/>
            <person name="Murphy P.M."/>
            <person name="McDermott D.H."/>
            <person name="Buck C.B."/>
        </authorList>
    </citation>
    <scope>NUCLEOTIDE SEQUENCE</scope>
    <source>
        <strain evidence="18">Gamma12_w11c13</strain>
    </source>
</reference>
<evidence type="ECO:0000256" key="16">
    <source>
        <dbReference type="PIRNR" id="PIRNR003383"/>
    </source>
</evidence>
<evidence type="ECO:0000256" key="14">
    <source>
        <dbReference type="ARBA" id="ARBA00093297"/>
    </source>
</evidence>
<dbReference type="PROSITE" id="PS51206">
    <property type="entry name" value="SF3_HELICASE_1"/>
    <property type="match status" value="1"/>
</dbReference>
<comment type="caution">
    <text evidence="15">Lacks conserved residue(s) required for the propagation of feature annotation.</text>
</comment>
<evidence type="ECO:0000256" key="9">
    <source>
        <dbReference type="ARBA" id="ARBA00022840"/>
    </source>
</evidence>
<dbReference type="EMBL" id="MF588718">
    <property type="protein sequence ID" value="ATQ38368.1"/>
    <property type="molecule type" value="Genomic_DNA"/>
</dbReference>
<feature type="modified residue" description="Phosphoserine; by host" evidence="15">
    <location>
        <position position="84"/>
    </location>
</feature>
<feature type="short sequence motif" description="Nuclear export signal" evidence="15">
    <location>
        <begin position="92"/>
        <end position="101"/>
    </location>
</feature>
<evidence type="ECO:0000256" key="8">
    <source>
        <dbReference type="ARBA" id="ARBA00022806"/>
    </source>
</evidence>
<keyword evidence="5 15" id="KW-0235">DNA replication</keyword>
<evidence type="ECO:0000256" key="13">
    <source>
        <dbReference type="ARBA" id="ARBA00048988"/>
    </source>
</evidence>